<feature type="chain" id="PRO_5047515198" description="Lipoprotein" evidence="1">
    <location>
        <begin position="22"/>
        <end position="262"/>
    </location>
</feature>
<reference evidence="2" key="1">
    <citation type="submission" date="2010-06" db="EMBL/GenBank/DDBJ databases">
        <authorList>
            <person name="Muzny D."/>
            <person name="Qin X."/>
            <person name="Buhay C."/>
            <person name="Dugan-Rocha S."/>
            <person name="Ding Y."/>
            <person name="Chen G."/>
            <person name="Hawes A."/>
            <person name="Holder M."/>
            <person name="Jhangiani S."/>
            <person name="Johnson A."/>
            <person name="Khan Z."/>
            <person name="Li Z."/>
            <person name="Liu W."/>
            <person name="Liu X."/>
            <person name="Perez L."/>
            <person name="Shen H."/>
            <person name="Wang Q."/>
            <person name="Watt J."/>
            <person name="Xi L."/>
            <person name="Xin Y."/>
            <person name="Zhou J."/>
            <person name="Deng J."/>
            <person name="Jiang H."/>
            <person name="Liu Y."/>
            <person name="Qu J."/>
            <person name="Song X.-Z."/>
            <person name="Zhang L."/>
            <person name="Villasana D."/>
            <person name="Johnson A."/>
            <person name="Liu J."/>
            <person name="Liyanage D."/>
            <person name="Lorensuhewa L."/>
            <person name="Robinson T."/>
            <person name="Song A."/>
            <person name="Song B.-B."/>
            <person name="Dinh H."/>
            <person name="Thornton R."/>
            <person name="Coyle M."/>
            <person name="Francisco L."/>
            <person name="Jackson L."/>
            <person name="Javaid M."/>
            <person name="Korchina V."/>
            <person name="Kovar C."/>
            <person name="Mata R."/>
            <person name="Mathew T."/>
            <person name="Ngo R."/>
            <person name="Nguyen L."/>
            <person name="Nguyen N."/>
            <person name="Okwuonu G."/>
            <person name="Ongeri F."/>
            <person name="Pham C."/>
            <person name="Simmons D."/>
            <person name="Wilczek-Boney K."/>
            <person name="Hale W."/>
            <person name="Jakkamsetti A."/>
            <person name="Pham P."/>
            <person name="Ruth R."/>
            <person name="San Lucas F."/>
            <person name="Warren J."/>
            <person name="Zhang J."/>
            <person name="Zhao Z."/>
            <person name="Zhou C."/>
            <person name="Zhu D."/>
            <person name="Lee S."/>
            <person name="Bess C."/>
            <person name="Blankenburg K."/>
            <person name="Forbes L."/>
            <person name="Fu Q."/>
            <person name="Gubbala S."/>
            <person name="Hirani K."/>
            <person name="Jayaseelan J.C."/>
            <person name="Lara F."/>
            <person name="Munidasa M."/>
            <person name="Palculict T."/>
            <person name="Patil S."/>
            <person name="Pu L.-L."/>
            <person name="Saada N."/>
            <person name="Tang L."/>
            <person name="Weissenberger G."/>
            <person name="Zhu Y."/>
            <person name="Hemphill L."/>
            <person name="Shang Y."/>
            <person name="Youmans B."/>
            <person name="Ayvaz T."/>
            <person name="Ross M."/>
            <person name="Santibanez J."/>
            <person name="Aqrawi P."/>
            <person name="Gross S."/>
            <person name="Joshi V."/>
            <person name="Fowler G."/>
            <person name="Nazareth L."/>
            <person name="Reid J."/>
            <person name="Worley K."/>
            <person name="Petrosino J."/>
            <person name="Highlander S."/>
            <person name="Gibbs R."/>
        </authorList>
    </citation>
    <scope>NUCLEOTIDE SEQUENCE [LARGE SCALE GENOMIC DNA]</scope>
    <source>
        <strain evidence="2">ATCC 35910</strain>
    </source>
</reference>
<protein>
    <recommendedName>
        <fullName evidence="4">Lipoprotein</fullName>
    </recommendedName>
</protein>
<evidence type="ECO:0000313" key="2">
    <source>
        <dbReference type="EMBL" id="EFK33988.1"/>
    </source>
</evidence>
<name>A0ABP2IJT3_CHRGE</name>
<organism evidence="2 3">
    <name type="scientific">Chryseobacterium gleum ATCC 35910</name>
    <dbReference type="NCBI Taxonomy" id="525257"/>
    <lineage>
        <taxon>Bacteria</taxon>
        <taxon>Pseudomonadati</taxon>
        <taxon>Bacteroidota</taxon>
        <taxon>Flavobacteriia</taxon>
        <taxon>Flavobacteriales</taxon>
        <taxon>Weeksellaceae</taxon>
        <taxon>Chryseobacterium group</taxon>
        <taxon>Chryseobacterium</taxon>
    </lineage>
</organism>
<accession>A0ABP2IJT3</accession>
<keyword evidence="1" id="KW-0732">Signal</keyword>
<dbReference type="GeneID" id="93021450"/>
<proteinExistence type="predicted"/>
<feature type="signal peptide" evidence="1">
    <location>
        <begin position="1"/>
        <end position="21"/>
    </location>
</feature>
<comment type="caution">
    <text evidence="2">The sequence shown here is derived from an EMBL/GenBank/DDBJ whole genome shotgun (WGS) entry which is preliminary data.</text>
</comment>
<evidence type="ECO:0000313" key="3">
    <source>
        <dbReference type="Proteomes" id="UP000002969"/>
    </source>
</evidence>
<gene>
    <name evidence="2" type="ORF">HMPREF0204_13057</name>
</gene>
<evidence type="ECO:0000256" key="1">
    <source>
        <dbReference type="SAM" id="SignalP"/>
    </source>
</evidence>
<dbReference type="RefSeq" id="WP_002978383.1">
    <property type="nucleotide sequence ID" value="NZ_GL379781.1"/>
</dbReference>
<evidence type="ECO:0008006" key="4">
    <source>
        <dbReference type="Google" id="ProtNLM"/>
    </source>
</evidence>
<dbReference type="EMBL" id="ACKQ02000007">
    <property type="protein sequence ID" value="EFK33988.1"/>
    <property type="molecule type" value="Genomic_DNA"/>
</dbReference>
<dbReference type="Proteomes" id="UP000002969">
    <property type="component" value="Unassembled WGS sequence"/>
</dbReference>
<sequence>MIRSISFLSLILLLNSCILSKGIFVENPQNNKNENPYNYDNKIYLSNREYFYTYHIVKGNDTLKYKIDNDSIFSLIKYNSKDDKAIDLLSIKALKTKGPIFQDHPDYSQTEIILSHLNSDKKTITSELTGVIENSTNVWLHPFRMNAFQILQFAPFPYVKPNESKKYKWNLEIGEHWKELKDITWKGELNLKCVYENTLKDKKIILPLGTINTIETKSSCSSKIGKSFLISYFNEQLGFVRLQYLLPKDEKIIISLEKIENK</sequence>
<keyword evidence="3" id="KW-1185">Reference proteome</keyword>